<dbReference type="InterPro" id="IPR006501">
    <property type="entry name" value="Pectinesterase_inhib_dom"/>
</dbReference>
<keyword evidence="5" id="KW-1185">Reference proteome</keyword>
<organism evidence="4 5">
    <name type="scientific">Lactuca saligna</name>
    <name type="common">Willowleaf lettuce</name>
    <dbReference type="NCBI Taxonomy" id="75948"/>
    <lineage>
        <taxon>Eukaryota</taxon>
        <taxon>Viridiplantae</taxon>
        <taxon>Streptophyta</taxon>
        <taxon>Embryophyta</taxon>
        <taxon>Tracheophyta</taxon>
        <taxon>Spermatophyta</taxon>
        <taxon>Magnoliopsida</taxon>
        <taxon>eudicotyledons</taxon>
        <taxon>Gunneridae</taxon>
        <taxon>Pentapetalae</taxon>
        <taxon>asterids</taxon>
        <taxon>campanulids</taxon>
        <taxon>Asterales</taxon>
        <taxon>Asteraceae</taxon>
        <taxon>Cichorioideae</taxon>
        <taxon>Cichorieae</taxon>
        <taxon>Lactucinae</taxon>
        <taxon>Lactuca</taxon>
    </lineage>
</organism>
<dbReference type="InterPro" id="IPR035513">
    <property type="entry name" value="Invertase/methylesterase_inhib"/>
</dbReference>
<dbReference type="NCBIfam" id="TIGR01614">
    <property type="entry name" value="PME_inhib"/>
    <property type="match status" value="1"/>
</dbReference>
<accession>A0AA35ZQ81</accession>
<dbReference type="SMART" id="SM00856">
    <property type="entry name" value="PMEI"/>
    <property type="match status" value="1"/>
</dbReference>
<feature type="signal peptide" evidence="2">
    <location>
        <begin position="1"/>
        <end position="22"/>
    </location>
</feature>
<dbReference type="SUPFAM" id="SSF101148">
    <property type="entry name" value="Plant invertase/pectin methylesterase inhibitor"/>
    <property type="match status" value="1"/>
</dbReference>
<dbReference type="CDD" id="cd15798">
    <property type="entry name" value="PMEI-like_3"/>
    <property type="match status" value="1"/>
</dbReference>
<dbReference type="GO" id="GO:0046910">
    <property type="term" value="F:pectinesterase inhibitor activity"/>
    <property type="evidence" value="ECO:0007669"/>
    <property type="project" value="UniProtKB-ARBA"/>
</dbReference>
<name>A0AA35ZQ81_LACSI</name>
<dbReference type="InterPro" id="IPR051955">
    <property type="entry name" value="PME_Inhibitor"/>
</dbReference>
<evidence type="ECO:0000259" key="3">
    <source>
        <dbReference type="SMART" id="SM00856"/>
    </source>
</evidence>
<evidence type="ECO:0000313" key="4">
    <source>
        <dbReference type="EMBL" id="CAI9295747.1"/>
    </source>
</evidence>
<dbReference type="Pfam" id="PF04043">
    <property type="entry name" value="PMEI"/>
    <property type="match status" value="1"/>
</dbReference>
<reference evidence="4" key="1">
    <citation type="submission" date="2023-04" db="EMBL/GenBank/DDBJ databases">
        <authorList>
            <person name="Vijverberg K."/>
            <person name="Xiong W."/>
            <person name="Schranz E."/>
        </authorList>
    </citation>
    <scope>NUCLEOTIDE SEQUENCE</scope>
</reference>
<sequence length="186" mass="20587">MANLTLTLFTLAVLFLAGTITADYITSSCTVTTYPRLCVQSLSPYAETIKHNPAELARFALKVTLNQSESAQSFLQKLTESKWLNSRERSAVGDCLEEVNDSLDRVRNSIRELNGVDRVKGREFLLHMSNVQTWISSALTDENTCMDGFSGQEIGGPVQSSVRIQISDVAHFTSNALALINHYLIL</sequence>
<dbReference type="FunFam" id="1.20.140.40:FF:000005">
    <property type="entry name" value="Pectin methylesterase inhibitor 1"/>
    <property type="match status" value="1"/>
</dbReference>
<evidence type="ECO:0000256" key="2">
    <source>
        <dbReference type="SAM" id="SignalP"/>
    </source>
</evidence>
<feature type="chain" id="PRO_5041250331" description="Pectinesterase inhibitor domain-containing protein" evidence="2">
    <location>
        <begin position="23"/>
        <end position="186"/>
    </location>
</feature>
<gene>
    <name evidence="4" type="ORF">LSALG_LOCUS34670</name>
</gene>
<dbReference type="Gene3D" id="1.20.140.40">
    <property type="entry name" value="Invertase/pectin methylesterase inhibitor family protein"/>
    <property type="match status" value="1"/>
</dbReference>
<dbReference type="AlphaFoldDB" id="A0AA35ZQ81"/>
<dbReference type="Proteomes" id="UP001177003">
    <property type="component" value="Chromosome 8"/>
</dbReference>
<protein>
    <recommendedName>
        <fullName evidence="3">Pectinesterase inhibitor domain-containing protein</fullName>
    </recommendedName>
</protein>
<dbReference type="PANTHER" id="PTHR31080:SF87">
    <property type="entry name" value="PECTINESTERASE INHIBITOR 7"/>
    <property type="match status" value="1"/>
</dbReference>
<evidence type="ECO:0000256" key="1">
    <source>
        <dbReference type="ARBA" id="ARBA00022729"/>
    </source>
</evidence>
<dbReference type="EMBL" id="OX465084">
    <property type="protein sequence ID" value="CAI9295747.1"/>
    <property type="molecule type" value="Genomic_DNA"/>
</dbReference>
<dbReference type="PANTHER" id="PTHR31080">
    <property type="entry name" value="PECTINESTERASE INHIBITOR-LIKE"/>
    <property type="match status" value="1"/>
</dbReference>
<feature type="domain" description="Pectinesterase inhibitor" evidence="3">
    <location>
        <begin position="20"/>
        <end position="179"/>
    </location>
</feature>
<evidence type="ECO:0000313" key="5">
    <source>
        <dbReference type="Proteomes" id="UP001177003"/>
    </source>
</evidence>
<proteinExistence type="predicted"/>
<keyword evidence="1 2" id="KW-0732">Signal</keyword>